<name>A0A2S3WHY1_PSEPU</name>
<evidence type="ECO:0000313" key="2">
    <source>
        <dbReference type="EMBL" id="POF90553.1"/>
    </source>
</evidence>
<evidence type="ECO:0000313" key="3">
    <source>
        <dbReference type="Proteomes" id="UP000237194"/>
    </source>
</evidence>
<reference evidence="2 3" key="2">
    <citation type="submission" date="2018-03" db="EMBL/GenBank/DDBJ databases">
        <title>Draft genome of Pseudomonas putida strain KT-27.</title>
        <authorList>
            <person name="Yoshizawa S."/>
            <person name="Khan N.H."/>
            <person name="Nishimura M."/>
            <person name="Chiura H.X."/>
            <person name="Ogura Y."/>
            <person name="Hayashi T."/>
            <person name="Kogure K."/>
        </authorList>
    </citation>
    <scope>NUCLEOTIDE SEQUENCE [LARGE SCALE GENOMIC DNA]</scope>
    <source>
        <strain evidence="2 3">KT-27</strain>
    </source>
</reference>
<feature type="region of interest" description="Disordered" evidence="1">
    <location>
        <begin position="93"/>
        <end position="112"/>
    </location>
</feature>
<comment type="caution">
    <text evidence="2">The sequence shown here is derived from an EMBL/GenBank/DDBJ whole genome shotgun (WGS) entry which is preliminary data.</text>
</comment>
<gene>
    <name evidence="2" type="ORF">BGP80_22450</name>
</gene>
<dbReference type="EMBL" id="MIND01000018">
    <property type="protein sequence ID" value="POF90553.1"/>
    <property type="molecule type" value="Genomic_DNA"/>
</dbReference>
<proteinExistence type="predicted"/>
<reference evidence="2 3" key="1">
    <citation type="submission" date="2016-08" db="EMBL/GenBank/DDBJ databases">
        <authorList>
            <person name="Seilhamer J.J."/>
        </authorList>
    </citation>
    <scope>NUCLEOTIDE SEQUENCE [LARGE SCALE GENOMIC DNA]</scope>
    <source>
        <strain evidence="2 3">KT-27</strain>
    </source>
</reference>
<dbReference type="AlphaFoldDB" id="A0A2S3WHY1"/>
<protein>
    <submittedName>
        <fullName evidence="2">Uncharacterized protein</fullName>
    </submittedName>
</protein>
<sequence length="345" mass="37947">MSCFLPTDYSYGKHGMFEIGSLSDWDNAAGITSGVLAVGGALVGVMKLVKRVGAKAGAEATAAPQEVAYHSTTGNQSPVVANNTGNVNVSYNTTYHNHPPVEPTTPPKSDPECDIPGRWNRQRAIDLCMQHLKAADWNGLDPELEFPLEHGIIDQYSLLYSNRGEGMVVLFYTKTGGHDYHACAPHVSIFEFEKVTKGWNLITDDIAVFQGGAWGNPPHASVQLISSERYAVIFRDGDMHQGWCVEASTILAKLGDTFTCLLYMITGQSDADGNGWSSELAFKDNGDALRDLEVRRKPDEGSTSFVFLDGREELKHLVADYNDHIRPYDLFKFNGISYTYDPAIK</sequence>
<organism evidence="2 3">
    <name type="scientific">Pseudomonas putida</name>
    <name type="common">Arthrobacter siderocapsulatus</name>
    <dbReference type="NCBI Taxonomy" id="303"/>
    <lineage>
        <taxon>Bacteria</taxon>
        <taxon>Pseudomonadati</taxon>
        <taxon>Pseudomonadota</taxon>
        <taxon>Gammaproteobacteria</taxon>
        <taxon>Pseudomonadales</taxon>
        <taxon>Pseudomonadaceae</taxon>
        <taxon>Pseudomonas</taxon>
    </lineage>
</organism>
<evidence type="ECO:0000256" key="1">
    <source>
        <dbReference type="SAM" id="MobiDB-lite"/>
    </source>
</evidence>
<dbReference type="Proteomes" id="UP000237194">
    <property type="component" value="Unassembled WGS sequence"/>
</dbReference>
<accession>A0A2S3WHY1</accession>